<protein>
    <submittedName>
        <fullName evidence="2">Ethylene-responsive DEAD box RNA helicase, putative (RH30)</fullName>
    </submittedName>
</protein>
<dbReference type="InParanoid" id="D8LL45"/>
<keyword evidence="3" id="KW-1185">Reference proteome</keyword>
<dbReference type="PROSITE" id="PS51194">
    <property type="entry name" value="HELICASE_CTER"/>
    <property type="match status" value="1"/>
</dbReference>
<dbReference type="OrthoDB" id="196131at2759"/>
<dbReference type="STRING" id="2880.D8LL45"/>
<organism evidence="2 3">
    <name type="scientific">Ectocarpus siliculosus</name>
    <name type="common">Brown alga</name>
    <name type="synonym">Conferva siliculosa</name>
    <dbReference type="NCBI Taxonomy" id="2880"/>
    <lineage>
        <taxon>Eukaryota</taxon>
        <taxon>Sar</taxon>
        <taxon>Stramenopiles</taxon>
        <taxon>Ochrophyta</taxon>
        <taxon>PX clade</taxon>
        <taxon>Phaeophyceae</taxon>
        <taxon>Ectocarpales</taxon>
        <taxon>Ectocarpaceae</taxon>
        <taxon>Ectocarpus</taxon>
    </lineage>
</organism>
<name>D8LL45_ECTSI</name>
<dbReference type="GO" id="GO:0004386">
    <property type="term" value="F:helicase activity"/>
    <property type="evidence" value="ECO:0007669"/>
    <property type="project" value="UniProtKB-KW"/>
</dbReference>
<accession>D8LL45</accession>
<dbReference type="SUPFAM" id="SSF52540">
    <property type="entry name" value="P-loop containing nucleoside triphosphate hydrolases"/>
    <property type="match status" value="1"/>
</dbReference>
<evidence type="ECO:0000259" key="1">
    <source>
        <dbReference type="PROSITE" id="PS51194"/>
    </source>
</evidence>
<dbReference type="SMART" id="SM00490">
    <property type="entry name" value="HELICc"/>
    <property type="match status" value="1"/>
</dbReference>
<dbReference type="CDD" id="cd18787">
    <property type="entry name" value="SF2_C_DEAD"/>
    <property type="match status" value="1"/>
</dbReference>
<dbReference type="Pfam" id="PF00271">
    <property type="entry name" value="Helicase_C"/>
    <property type="match status" value="1"/>
</dbReference>
<evidence type="ECO:0000313" key="2">
    <source>
        <dbReference type="EMBL" id="CBN79662.1"/>
    </source>
</evidence>
<reference evidence="2 3" key="1">
    <citation type="journal article" date="2010" name="Nature">
        <title>The Ectocarpus genome and the independent evolution of multicellularity in brown algae.</title>
        <authorList>
            <person name="Cock J.M."/>
            <person name="Sterck L."/>
            <person name="Rouze P."/>
            <person name="Scornet D."/>
            <person name="Allen A.E."/>
            <person name="Amoutzias G."/>
            <person name="Anthouard V."/>
            <person name="Artiguenave F."/>
            <person name="Aury J.M."/>
            <person name="Badger J.H."/>
            <person name="Beszteri B."/>
            <person name="Billiau K."/>
            <person name="Bonnet E."/>
            <person name="Bothwell J.H."/>
            <person name="Bowler C."/>
            <person name="Boyen C."/>
            <person name="Brownlee C."/>
            <person name="Carrano C.J."/>
            <person name="Charrier B."/>
            <person name="Cho G.Y."/>
            <person name="Coelho S.M."/>
            <person name="Collen J."/>
            <person name="Corre E."/>
            <person name="Da Silva C."/>
            <person name="Delage L."/>
            <person name="Delaroque N."/>
            <person name="Dittami S.M."/>
            <person name="Doulbeau S."/>
            <person name="Elias M."/>
            <person name="Farnham G."/>
            <person name="Gachon C.M."/>
            <person name="Gschloessl B."/>
            <person name="Heesch S."/>
            <person name="Jabbari K."/>
            <person name="Jubin C."/>
            <person name="Kawai H."/>
            <person name="Kimura K."/>
            <person name="Kloareg B."/>
            <person name="Kupper F.C."/>
            <person name="Lang D."/>
            <person name="Le Bail A."/>
            <person name="Leblanc C."/>
            <person name="Lerouge P."/>
            <person name="Lohr M."/>
            <person name="Lopez P.J."/>
            <person name="Martens C."/>
            <person name="Maumus F."/>
            <person name="Michel G."/>
            <person name="Miranda-Saavedra D."/>
            <person name="Morales J."/>
            <person name="Moreau H."/>
            <person name="Motomura T."/>
            <person name="Nagasato C."/>
            <person name="Napoli C.A."/>
            <person name="Nelson D.R."/>
            <person name="Nyvall-Collen P."/>
            <person name="Peters A.F."/>
            <person name="Pommier C."/>
            <person name="Potin P."/>
            <person name="Poulain J."/>
            <person name="Quesneville H."/>
            <person name="Read B."/>
            <person name="Rensing S.A."/>
            <person name="Ritter A."/>
            <person name="Rousvoal S."/>
            <person name="Samanta M."/>
            <person name="Samson G."/>
            <person name="Schroeder D.C."/>
            <person name="Segurens B."/>
            <person name="Strittmatter M."/>
            <person name="Tonon T."/>
            <person name="Tregear J.W."/>
            <person name="Valentin K."/>
            <person name="von Dassow P."/>
            <person name="Yamagishi T."/>
            <person name="Van de Peer Y."/>
            <person name="Wincker P."/>
        </authorList>
    </citation>
    <scope>NUCLEOTIDE SEQUENCE [LARGE SCALE GENOMIC DNA]</scope>
    <source>
        <strain evidence="3">Ec32 / CCAP1310/4</strain>
    </source>
</reference>
<dbReference type="EMBL" id="FN649760">
    <property type="protein sequence ID" value="CBN79662.1"/>
    <property type="molecule type" value="Genomic_DNA"/>
</dbReference>
<keyword evidence="2" id="KW-0067">ATP-binding</keyword>
<dbReference type="eggNOG" id="KOG0331">
    <property type="taxonomic scope" value="Eukaryota"/>
</dbReference>
<dbReference type="InterPro" id="IPR027417">
    <property type="entry name" value="P-loop_NTPase"/>
</dbReference>
<dbReference type="Proteomes" id="UP000002630">
    <property type="component" value="Unassembled WGS sequence"/>
</dbReference>
<evidence type="ECO:0000313" key="3">
    <source>
        <dbReference type="Proteomes" id="UP000002630"/>
    </source>
</evidence>
<dbReference type="Gene3D" id="3.40.50.300">
    <property type="entry name" value="P-loop containing nucleotide triphosphate hydrolases"/>
    <property type="match status" value="1"/>
</dbReference>
<sequence length="163" mass="18468">MRMHVQVKVGSLELAANKDIKQIIECTEEFNKYRSLCKHLQQHGRNGNLLVFVEDSYQARCIQGDKTREGRDYVLKDFKSGNFQVLVATDVAARGLDMKEIQMVINFDFPNNMEDFMHRIKRCGRAGAKGVAVNFFGSKNSRNNGCELIKILTESGNNVPPVL</sequence>
<dbReference type="InterPro" id="IPR001650">
    <property type="entry name" value="Helicase_C-like"/>
</dbReference>
<dbReference type="PANTHER" id="PTHR47958">
    <property type="entry name" value="ATP-DEPENDENT RNA HELICASE DBP3"/>
    <property type="match status" value="1"/>
</dbReference>
<keyword evidence="2" id="KW-0347">Helicase</keyword>
<keyword evidence="2" id="KW-0378">Hydrolase</keyword>
<gene>
    <name evidence="2" type="ORF">Esi_0321_0023</name>
</gene>
<keyword evidence="2" id="KW-0547">Nucleotide-binding</keyword>
<dbReference type="AlphaFoldDB" id="D8LL45"/>
<feature type="domain" description="Helicase C-terminal" evidence="1">
    <location>
        <begin position="19"/>
        <end position="163"/>
    </location>
</feature>
<proteinExistence type="predicted"/>